<dbReference type="eggNOG" id="COG4991">
    <property type="taxonomic scope" value="Bacteria"/>
</dbReference>
<evidence type="ECO:0000256" key="1">
    <source>
        <dbReference type="SAM" id="MobiDB-lite"/>
    </source>
</evidence>
<dbReference type="PATRIC" id="fig|1173027.3.peg.1462"/>
<feature type="compositionally biased region" description="Gly residues" evidence="1">
    <location>
        <begin position="192"/>
        <end position="201"/>
    </location>
</feature>
<dbReference type="Proteomes" id="UP000010471">
    <property type="component" value="Chromosome"/>
</dbReference>
<keyword evidence="2" id="KW-1133">Transmembrane helix</keyword>
<feature type="transmembrane region" description="Helical" evidence="2">
    <location>
        <begin position="40"/>
        <end position="65"/>
    </location>
</feature>
<dbReference type="AlphaFoldDB" id="K9WAF1"/>
<dbReference type="Gene3D" id="1.10.101.10">
    <property type="entry name" value="PGBD-like superfamily/PGBD"/>
    <property type="match status" value="3"/>
</dbReference>
<keyword evidence="2" id="KW-0472">Membrane</keyword>
<dbReference type="SUPFAM" id="SSF47090">
    <property type="entry name" value="PGBD-like"/>
    <property type="match status" value="3"/>
</dbReference>
<feature type="domain" description="Peptidoglycan binding-like" evidence="3">
    <location>
        <begin position="370"/>
        <end position="426"/>
    </location>
</feature>
<proteinExistence type="predicted"/>
<dbReference type="RefSeq" id="WP_015181363.1">
    <property type="nucleotide sequence ID" value="NC_019738.1"/>
</dbReference>
<dbReference type="Pfam" id="PF01471">
    <property type="entry name" value="PG_binding_1"/>
    <property type="match status" value="3"/>
</dbReference>
<evidence type="ECO:0000259" key="3">
    <source>
        <dbReference type="Pfam" id="PF01471"/>
    </source>
</evidence>
<dbReference type="InterPro" id="IPR036365">
    <property type="entry name" value="PGBD-like_sf"/>
</dbReference>
<accession>K9WAF1</accession>
<feature type="region of interest" description="Disordered" evidence="1">
    <location>
        <begin position="268"/>
        <end position="292"/>
    </location>
</feature>
<dbReference type="EMBL" id="CP003630">
    <property type="protein sequence ID" value="AFZ17203.1"/>
    <property type="molecule type" value="Genomic_DNA"/>
</dbReference>
<dbReference type="KEGG" id="mic:Mic7113_1318"/>
<protein>
    <submittedName>
        <fullName evidence="4">Putative peptidoglycan-binding domain-containing protein</fullName>
    </submittedName>
</protein>
<reference evidence="4 5" key="1">
    <citation type="submission" date="2012-06" db="EMBL/GenBank/DDBJ databases">
        <title>Finished chromosome of genome of Microcoleus sp. PCC 7113.</title>
        <authorList>
            <consortium name="US DOE Joint Genome Institute"/>
            <person name="Gugger M."/>
            <person name="Coursin T."/>
            <person name="Rippka R."/>
            <person name="Tandeau De Marsac N."/>
            <person name="Huntemann M."/>
            <person name="Wei C.-L."/>
            <person name="Han J."/>
            <person name="Detter J.C."/>
            <person name="Han C."/>
            <person name="Tapia R."/>
            <person name="Chen A."/>
            <person name="Kyrpides N."/>
            <person name="Mavromatis K."/>
            <person name="Markowitz V."/>
            <person name="Szeto E."/>
            <person name="Ivanova N."/>
            <person name="Pagani I."/>
            <person name="Pati A."/>
            <person name="Goodwin L."/>
            <person name="Nordberg H.P."/>
            <person name="Cantor M.N."/>
            <person name="Hua S.X."/>
            <person name="Woyke T."/>
            <person name="Kerfeld C.A."/>
        </authorList>
    </citation>
    <scope>NUCLEOTIDE SEQUENCE [LARGE SCALE GENOMIC DNA]</scope>
    <source>
        <strain evidence="4 5">PCC 7113</strain>
    </source>
</reference>
<dbReference type="HOGENOM" id="CLU_631367_0_0_3"/>
<name>K9WAF1_9CYAN</name>
<evidence type="ECO:0000313" key="5">
    <source>
        <dbReference type="Proteomes" id="UP000010471"/>
    </source>
</evidence>
<dbReference type="PANTHER" id="PTHR41533:SF1">
    <property type="entry name" value="L,D-TRANSPEPTIDASE YCBB-RELATED"/>
    <property type="match status" value="1"/>
</dbReference>
<dbReference type="PANTHER" id="PTHR41533">
    <property type="entry name" value="L,D-TRANSPEPTIDASE HI_1667-RELATED"/>
    <property type="match status" value="1"/>
</dbReference>
<gene>
    <name evidence="4" type="ORF">Mic7113_1318</name>
</gene>
<feature type="domain" description="Peptidoglycan binding-like" evidence="3">
    <location>
        <begin position="291"/>
        <end position="347"/>
    </location>
</feature>
<feature type="compositionally biased region" description="Polar residues" evidence="1">
    <location>
        <begin position="204"/>
        <end position="214"/>
    </location>
</feature>
<dbReference type="OrthoDB" id="6197780at2"/>
<feature type="region of interest" description="Disordered" evidence="1">
    <location>
        <begin position="192"/>
        <end position="214"/>
    </location>
</feature>
<evidence type="ECO:0000256" key="2">
    <source>
        <dbReference type="SAM" id="Phobius"/>
    </source>
</evidence>
<dbReference type="STRING" id="1173027.Mic7113_1318"/>
<organism evidence="4 5">
    <name type="scientific">Allocoleopsis franciscana PCC 7113</name>
    <dbReference type="NCBI Taxonomy" id="1173027"/>
    <lineage>
        <taxon>Bacteria</taxon>
        <taxon>Bacillati</taxon>
        <taxon>Cyanobacteriota</taxon>
        <taxon>Cyanophyceae</taxon>
        <taxon>Coleofasciculales</taxon>
        <taxon>Coleofasciculaceae</taxon>
        <taxon>Allocoleopsis</taxon>
        <taxon>Allocoleopsis franciscana</taxon>
    </lineage>
</organism>
<dbReference type="InterPro" id="IPR036366">
    <property type="entry name" value="PGBDSf"/>
</dbReference>
<sequence>MEILAYTHWSLNHEQADHLEPEADEWKFFQGLNWKPRSSAWIGLISSMMALLILSVASSAMAAFVRTNGSPLNIRTSPGGRVVGSLPNGTFISLNGRASGGWSQLSSGNWAYSRWISSSGGSGGGGGGAPGVLAYVRTEGGSLHVRSSPGGRIVGSLPNGTSISLNGRSSGGWSQLSNGNWVYSRWISSSGGSAGGGGGTPSGTLQRDSSGQPVTNLQTRLKALGFYTAPVTGYYGDLTEAAVRDFQRSRGIQVNGIAGPQTQSALYSTTAGGSAGGGGGSPSTLLQRGSRGSSVTNLQNRLKALGLFTGPVTGYYGELTEAAVRNFQRSRGIQVNGIAGPQTTAALYGTNSGSVGGGGAPSTTLQRGSSGSAVNNLQNRLKTLGFYTASVTGYYGDVTEAAVRDFQRSRGIQVNGIAGSQTQAALYSGSSVTY</sequence>
<feature type="domain" description="Peptidoglycan binding-like" evidence="3">
    <location>
        <begin position="210"/>
        <end position="266"/>
    </location>
</feature>
<dbReference type="InterPro" id="IPR052905">
    <property type="entry name" value="LD-transpeptidase_YkuD-like"/>
</dbReference>
<dbReference type="eggNOG" id="COG3409">
    <property type="taxonomic scope" value="Bacteria"/>
</dbReference>
<evidence type="ECO:0000313" key="4">
    <source>
        <dbReference type="EMBL" id="AFZ17203.1"/>
    </source>
</evidence>
<keyword evidence="2" id="KW-0812">Transmembrane</keyword>
<dbReference type="InterPro" id="IPR002477">
    <property type="entry name" value="Peptidoglycan-bd-like"/>
</dbReference>
<keyword evidence="5" id="KW-1185">Reference proteome</keyword>